<dbReference type="GO" id="GO:0006355">
    <property type="term" value="P:regulation of DNA-templated transcription"/>
    <property type="evidence" value="ECO:0007669"/>
    <property type="project" value="InterPro"/>
</dbReference>
<evidence type="ECO:0000256" key="7">
    <source>
        <dbReference type="ARBA" id="ARBA00022840"/>
    </source>
</evidence>
<dbReference type="InterPro" id="IPR000014">
    <property type="entry name" value="PAS"/>
</dbReference>
<feature type="transmembrane region" description="Helical" evidence="9">
    <location>
        <begin position="21"/>
        <end position="42"/>
    </location>
</feature>
<comment type="catalytic activity">
    <reaction evidence="1">
        <text>ATP + protein L-histidine = ADP + protein N-phospho-L-histidine.</text>
        <dbReference type="EC" id="2.7.13.3"/>
    </reaction>
</comment>
<feature type="transmembrane region" description="Helical" evidence="9">
    <location>
        <begin position="48"/>
        <end position="68"/>
    </location>
</feature>
<evidence type="ECO:0000256" key="2">
    <source>
        <dbReference type="ARBA" id="ARBA00012438"/>
    </source>
</evidence>
<dbReference type="Gene3D" id="3.30.565.10">
    <property type="entry name" value="Histidine kinase-like ATPase, C-terminal domain"/>
    <property type="match status" value="1"/>
</dbReference>
<evidence type="ECO:0000256" key="6">
    <source>
        <dbReference type="ARBA" id="ARBA00022777"/>
    </source>
</evidence>
<evidence type="ECO:0000313" key="13">
    <source>
        <dbReference type="EMBL" id="QED29730.1"/>
    </source>
</evidence>
<dbReference type="InterPro" id="IPR005467">
    <property type="entry name" value="His_kinase_dom"/>
</dbReference>
<dbReference type="EMBL" id="CP042467">
    <property type="protein sequence ID" value="QED29730.1"/>
    <property type="molecule type" value="Genomic_DNA"/>
</dbReference>
<keyword evidence="8" id="KW-0902">Two-component regulatory system</keyword>
<evidence type="ECO:0000259" key="10">
    <source>
        <dbReference type="PROSITE" id="PS50109"/>
    </source>
</evidence>
<feature type="domain" description="Histidine kinase" evidence="10">
    <location>
        <begin position="330"/>
        <end position="532"/>
    </location>
</feature>
<dbReference type="InterPro" id="IPR003661">
    <property type="entry name" value="HisK_dim/P_dom"/>
</dbReference>
<feature type="domain" description="PAC" evidence="12">
    <location>
        <begin position="265"/>
        <end position="317"/>
    </location>
</feature>
<dbReference type="SUPFAM" id="SSF55785">
    <property type="entry name" value="PYP-like sensor domain (PAS domain)"/>
    <property type="match status" value="1"/>
</dbReference>
<evidence type="ECO:0000256" key="4">
    <source>
        <dbReference type="ARBA" id="ARBA00022679"/>
    </source>
</evidence>
<dbReference type="InterPro" id="IPR000700">
    <property type="entry name" value="PAS-assoc_C"/>
</dbReference>
<dbReference type="CDD" id="cd00130">
    <property type="entry name" value="PAS"/>
    <property type="match status" value="1"/>
</dbReference>
<proteinExistence type="predicted"/>
<keyword evidence="3" id="KW-0597">Phosphoprotein</keyword>
<accession>A0A5B8XW11</accession>
<dbReference type="OrthoDB" id="9773941at2"/>
<dbReference type="PROSITE" id="PS50112">
    <property type="entry name" value="PAS"/>
    <property type="match status" value="1"/>
</dbReference>
<dbReference type="Gene3D" id="3.30.450.20">
    <property type="entry name" value="PAS domain"/>
    <property type="match status" value="1"/>
</dbReference>
<dbReference type="SMART" id="SM00388">
    <property type="entry name" value="HisKA"/>
    <property type="match status" value="1"/>
</dbReference>
<dbReference type="InterPro" id="IPR013767">
    <property type="entry name" value="PAS_fold"/>
</dbReference>
<protein>
    <recommendedName>
        <fullName evidence="2">histidine kinase</fullName>
        <ecNumber evidence="2">2.7.13.3</ecNumber>
    </recommendedName>
</protein>
<evidence type="ECO:0000259" key="11">
    <source>
        <dbReference type="PROSITE" id="PS50112"/>
    </source>
</evidence>
<feature type="transmembrane region" description="Helical" evidence="9">
    <location>
        <begin position="121"/>
        <end position="139"/>
    </location>
</feature>
<dbReference type="Pfam" id="PF00989">
    <property type="entry name" value="PAS"/>
    <property type="match status" value="1"/>
</dbReference>
<reference evidence="13 14" key="1">
    <citation type="submission" date="2019-08" db="EMBL/GenBank/DDBJ databases">
        <authorList>
            <person name="Liang Q."/>
        </authorList>
    </citation>
    <scope>NUCLEOTIDE SEQUENCE [LARGE SCALE GENOMIC DNA]</scope>
    <source>
        <strain evidence="13 14">V1718</strain>
    </source>
</reference>
<dbReference type="Proteomes" id="UP000321595">
    <property type="component" value="Chromosome"/>
</dbReference>
<dbReference type="PROSITE" id="PS50109">
    <property type="entry name" value="HIS_KIN"/>
    <property type="match status" value="1"/>
</dbReference>
<evidence type="ECO:0000256" key="5">
    <source>
        <dbReference type="ARBA" id="ARBA00022741"/>
    </source>
</evidence>
<keyword evidence="9" id="KW-0812">Transmembrane</keyword>
<dbReference type="NCBIfam" id="TIGR00229">
    <property type="entry name" value="sensory_box"/>
    <property type="match status" value="1"/>
</dbReference>
<dbReference type="PRINTS" id="PR00344">
    <property type="entry name" value="BCTRLSENSOR"/>
</dbReference>
<sequence>MTLETSEISESRLQGLMLFRVVLVTLFLGSALAVDTTALANFGDLKNATIVGLIVFTYFVTIIYALLLKRVSADRLAKVQLVVDTLTTFALTLITSGLDSVFLFLFYINIINAAVVVGRRFALYLAAATTLLLIGLAAIDLRWVRIEQIYPILRPTGATYLRLGLNAAATFVTGLLAGQLADRLGKATEEIVRQQGDIAQLRALNFNILESLSSGLVTVDAKERIIFFNRAAREITQREEDEVLGRPLEEVMPALWRAIRDSSGRRSEVLFSRPDGVSLYLGYTVSELFGAGEFEGGKIIIFQDLSEIKHLEAQMRRSERFAAVGQLAAAIAHEIRNPLASISGSVEMLQHASANPDEEILMSIVLKEVDRLNTLITNFLDYARPHDMRPQPVRLLSVLEDIVALVGERALVDLKKVSADLVIEADEQSFRQIIWNLINNAIEAGNSKPEIRLQTWSDSSFAFLAIEDNGEGVPVELREKVFEPFFTTKEKGTGLGLPTIFRMMEEHGGNMTLMDGTELGGARFELAFPLVNR</sequence>
<dbReference type="InterPro" id="IPR036890">
    <property type="entry name" value="HATPase_C_sf"/>
</dbReference>
<dbReference type="SUPFAM" id="SSF55874">
    <property type="entry name" value="ATPase domain of HSP90 chaperone/DNA topoisomerase II/histidine kinase"/>
    <property type="match status" value="1"/>
</dbReference>
<dbReference type="KEGG" id="bbae:FRD01_21325"/>
<evidence type="ECO:0000256" key="8">
    <source>
        <dbReference type="ARBA" id="ARBA00023012"/>
    </source>
</evidence>
<dbReference type="PANTHER" id="PTHR43065:SF10">
    <property type="entry name" value="PEROXIDE STRESS-ACTIVATED HISTIDINE KINASE MAK3"/>
    <property type="match status" value="1"/>
</dbReference>
<gene>
    <name evidence="13" type="ORF">FRD01_21325</name>
</gene>
<dbReference type="InterPro" id="IPR004358">
    <property type="entry name" value="Sig_transdc_His_kin-like_C"/>
</dbReference>
<evidence type="ECO:0000256" key="3">
    <source>
        <dbReference type="ARBA" id="ARBA00022553"/>
    </source>
</evidence>
<dbReference type="Pfam" id="PF00512">
    <property type="entry name" value="HisKA"/>
    <property type="match status" value="1"/>
</dbReference>
<dbReference type="Pfam" id="PF02518">
    <property type="entry name" value="HATPase_c"/>
    <property type="match status" value="1"/>
</dbReference>
<keyword evidence="6" id="KW-0418">Kinase</keyword>
<feature type="transmembrane region" description="Helical" evidence="9">
    <location>
        <begin position="160"/>
        <end position="181"/>
    </location>
</feature>
<dbReference type="AlphaFoldDB" id="A0A5B8XW11"/>
<dbReference type="SMART" id="SM00387">
    <property type="entry name" value="HATPase_c"/>
    <property type="match status" value="1"/>
</dbReference>
<evidence type="ECO:0000313" key="14">
    <source>
        <dbReference type="Proteomes" id="UP000321595"/>
    </source>
</evidence>
<name>A0A5B8XW11_9DELT</name>
<dbReference type="PANTHER" id="PTHR43065">
    <property type="entry name" value="SENSOR HISTIDINE KINASE"/>
    <property type="match status" value="1"/>
</dbReference>
<dbReference type="GO" id="GO:0005524">
    <property type="term" value="F:ATP binding"/>
    <property type="evidence" value="ECO:0007669"/>
    <property type="project" value="UniProtKB-KW"/>
</dbReference>
<dbReference type="EC" id="2.7.13.3" evidence="2"/>
<keyword evidence="5" id="KW-0547">Nucleotide-binding</keyword>
<dbReference type="Pfam" id="PF25323">
    <property type="entry name" value="6TM_PilS"/>
    <property type="match status" value="1"/>
</dbReference>
<keyword evidence="7" id="KW-0067">ATP-binding</keyword>
<dbReference type="CDD" id="cd00082">
    <property type="entry name" value="HisKA"/>
    <property type="match status" value="1"/>
</dbReference>
<feature type="transmembrane region" description="Helical" evidence="9">
    <location>
        <begin position="89"/>
        <end position="115"/>
    </location>
</feature>
<dbReference type="PROSITE" id="PS50113">
    <property type="entry name" value="PAC"/>
    <property type="match status" value="1"/>
</dbReference>
<dbReference type="SUPFAM" id="SSF47384">
    <property type="entry name" value="Homodimeric domain of signal transducing histidine kinase"/>
    <property type="match status" value="1"/>
</dbReference>
<evidence type="ECO:0000256" key="9">
    <source>
        <dbReference type="SAM" id="Phobius"/>
    </source>
</evidence>
<evidence type="ECO:0000259" key="12">
    <source>
        <dbReference type="PROSITE" id="PS50113"/>
    </source>
</evidence>
<dbReference type="RefSeq" id="WP_146962963.1">
    <property type="nucleotide sequence ID" value="NZ_CP042467.1"/>
</dbReference>
<dbReference type="GO" id="GO:0000155">
    <property type="term" value="F:phosphorelay sensor kinase activity"/>
    <property type="evidence" value="ECO:0007669"/>
    <property type="project" value="InterPro"/>
</dbReference>
<dbReference type="InterPro" id="IPR035965">
    <property type="entry name" value="PAS-like_dom_sf"/>
</dbReference>
<keyword evidence="4" id="KW-0808">Transferase</keyword>
<dbReference type="SMART" id="SM00091">
    <property type="entry name" value="PAS"/>
    <property type="match status" value="1"/>
</dbReference>
<keyword evidence="9" id="KW-0472">Membrane</keyword>
<evidence type="ECO:0000256" key="1">
    <source>
        <dbReference type="ARBA" id="ARBA00000085"/>
    </source>
</evidence>
<dbReference type="InterPro" id="IPR003594">
    <property type="entry name" value="HATPase_dom"/>
</dbReference>
<keyword evidence="9" id="KW-1133">Transmembrane helix</keyword>
<organism evidence="13 14">
    <name type="scientific">Microvenator marinus</name>
    <dbReference type="NCBI Taxonomy" id="2600177"/>
    <lineage>
        <taxon>Bacteria</taxon>
        <taxon>Deltaproteobacteria</taxon>
        <taxon>Bradymonadales</taxon>
        <taxon>Microvenatoraceae</taxon>
        <taxon>Microvenator</taxon>
    </lineage>
</organism>
<feature type="domain" description="PAS" evidence="11">
    <location>
        <begin position="208"/>
        <end position="253"/>
    </location>
</feature>
<dbReference type="InterPro" id="IPR036097">
    <property type="entry name" value="HisK_dim/P_sf"/>
</dbReference>
<keyword evidence="14" id="KW-1185">Reference proteome</keyword>
<dbReference type="Gene3D" id="1.10.287.130">
    <property type="match status" value="1"/>
</dbReference>